<evidence type="ECO:0000313" key="8">
    <source>
        <dbReference type="Proteomes" id="UP000594454"/>
    </source>
</evidence>
<sequence>MKVCFAFLLLAVTAVIAYPTNDQEEDPEWVMIPDVEGNFYPVSMEEVRFEAALANRGKTKAKFLVYTRQDKTKAHEIVLNDAASVKNSHFDAKHPTRFVIHGWNGDSNANINTLLRAAYLDRGEYNVIVVDWSSGAKTINYIAARNNVNEAGEQVAAMVDFLHEKHGLSFDTTYIIGHSLGAHVSGMAGKHVKHGRIHAIFGLDPAFPLFSINKPNERLATGDALYVESIHTNGGKLGFEQPIGDSSFYPNWGKKQPGCGVDLTGSCSHGRSVEYFAESLRGKNEFLGKDCGSFDEIKEKKCVSRGAAEDMGGDPAHTGIRGVYYVPVHDKYPFATGKA</sequence>
<comment type="subcellular location">
    <subcellularLocation>
        <location evidence="1">Secreted</location>
    </subcellularLocation>
</comment>
<organism evidence="7 8">
    <name type="scientific">Hermetia illucens</name>
    <name type="common">Black soldier fly</name>
    <dbReference type="NCBI Taxonomy" id="343691"/>
    <lineage>
        <taxon>Eukaryota</taxon>
        <taxon>Metazoa</taxon>
        <taxon>Ecdysozoa</taxon>
        <taxon>Arthropoda</taxon>
        <taxon>Hexapoda</taxon>
        <taxon>Insecta</taxon>
        <taxon>Pterygota</taxon>
        <taxon>Neoptera</taxon>
        <taxon>Endopterygota</taxon>
        <taxon>Diptera</taxon>
        <taxon>Brachycera</taxon>
        <taxon>Stratiomyomorpha</taxon>
        <taxon>Stratiomyidae</taxon>
        <taxon>Hermetiinae</taxon>
        <taxon>Hermetia</taxon>
    </lineage>
</organism>
<reference evidence="7 8" key="1">
    <citation type="submission" date="2020-11" db="EMBL/GenBank/DDBJ databases">
        <authorList>
            <person name="Wallbank WR R."/>
            <person name="Pardo Diaz C."/>
            <person name="Kozak K."/>
            <person name="Martin S."/>
            <person name="Jiggins C."/>
            <person name="Moest M."/>
            <person name="Warren A I."/>
            <person name="Generalovic N T."/>
            <person name="Byers J.R.P. K."/>
            <person name="Montejo-Kovacevich G."/>
            <person name="Yen C E."/>
        </authorList>
    </citation>
    <scope>NUCLEOTIDE SEQUENCE [LARGE SCALE GENOMIC DNA]</scope>
</reference>
<evidence type="ECO:0000256" key="2">
    <source>
        <dbReference type="ARBA" id="ARBA00010701"/>
    </source>
</evidence>
<comment type="similarity">
    <text evidence="2 4">Belongs to the AB hydrolase superfamily. Lipase family.</text>
</comment>
<dbReference type="InterPro" id="IPR013818">
    <property type="entry name" value="Lipase"/>
</dbReference>
<keyword evidence="8" id="KW-1185">Reference proteome</keyword>
<dbReference type="InParanoid" id="A0A7R8UER4"/>
<protein>
    <recommendedName>
        <fullName evidence="6">Lipase domain-containing protein</fullName>
    </recommendedName>
</protein>
<dbReference type="OMA" id="NGNTAMN"/>
<evidence type="ECO:0000256" key="1">
    <source>
        <dbReference type="ARBA" id="ARBA00004613"/>
    </source>
</evidence>
<dbReference type="GO" id="GO:0005615">
    <property type="term" value="C:extracellular space"/>
    <property type="evidence" value="ECO:0007669"/>
    <property type="project" value="TreeGrafter"/>
</dbReference>
<name>A0A7R8UER4_HERIL</name>
<dbReference type="InterPro" id="IPR033906">
    <property type="entry name" value="Lipase_N"/>
</dbReference>
<evidence type="ECO:0000259" key="6">
    <source>
        <dbReference type="Pfam" id="PF00151"/>
    </source>
</evidence>
<dbReference type="FunFam" id="3.40.50.1820:FF:000076">
    <property type="entry name" value="phospholipase A1"/>
    <property type="match status" value="1"/>
</dbReference>
<gene>
    <name evidence="7" type="ORF">HERILL_LOCUS2563</name>
</gene>
<evidence type="ECO:0000256" key="3">
    <source>
        <dbReference type="ARBA" id="ARBA00022525"/>
    </source>
</evidence>
<dbReference type="PANTHER" id="PTHR11610">
    <property type="entry name" value="LIPASE"/>
    <property type="match status" value="1"/>
</dbReference>
<feature type="signal peptide" evidence="5">
    <location>
        <begin position="1"/>
        <end position="17"/>
    </location>
</feature>
<dbReference type="InterPro" id="IPR029058">
    <property type="entry name" value="AB_hydrolase_fold"/>
</dbReference>
<accession>A0A7R8UER4</accession>
<dbReference type="InterPro" id="IPR002334">
    <property type="entry name" value="Allerg_PlipaseA1"/>
</dbReference>
<dbReference type="AlphaFoldDB" id="A0A7R8UER4"/>
<feature type="chain" id="PRO_5030715753" description="Lipase domain-containing protein" evidence="5">
    <location>
        <begin position="18"/>
        <end position="339"/>
    </location>
</feature>
<dbReference type="FunCoup" id="A0A7R8UER4">
    <property type="interactions" value="215"/>
</dbReference>
<keyword evidence="3" id="KW-0964">Secreted</keyword>
<dbReference type="CDD" id="cd00707">
    <property type="entry name" value="Pancreat_lipase_like"/>
    <property type="match status" value="1"/>
</dbReference>
<keyword evidence="5" id="KW-0732">Signal</keyword>
<dbReference type="Pfam" id="PF00151">
    <property type="entry name" value="Lipase"/>
    <property type="match status" value="1"/>
</dbReference>
<dbReference type="InterPro" id="IPR000734">
    <property type="entry name" value="TAG_lipase"/>
</dbReference>
<dbReference type="Proteomes" id="UP000594454">
    <property type="component" value="Chromosome 1"/>
</dbReference>
<evidence type="ECO:0000313" key="7">
    <source>
        <dbReference type="EMBL" id="CAD7079343.1"/>
    </source>
</evidence>
<dbReference type="PANTHER" id="PTHR11610:SF150">
    <property type="entry name" value="FI01825P-RELATED"/>
    <property type="match status" value="1"/>
</dbReference>
<dbReference type="GO" id="GO:0016298">
    <property type="term" value="F:lipase activity"/>
    <property type="evidence" value="ECO:0007669"/>
    <property type="project" value="InterPro"/>
</dbReference>
<dbReference type="EMBL" id="LR899009">
    <property type="protein sequence ID" value="CAD7079343.1"/>
    <property type="molecule type" value="Genomic_DNA"/>
</dbReference>
<dbReference type="PRINTS" id="PR00825">
    <property type="entry name" value="DOLALLERGEN"/>
</dbReference>
<proteinExistence type="inferred from homology"/>
<dbReference type="GO" id="GO:0016042">
    <property type="term" value="P:lipid catabolic process"/>
    <property type="evidence" value="ECO:0007669"/>
    <property type="project" value="TreeGrafter"/>
</dbReference>
<evidence type="ECO:0000256" key="5">
    <source>
        <dbReference type="SAM" id="SignalP"/>
    </source>
</evidence>
<dbReference type="GO" id="GO:0017171">
    <property type="term" value="F:serine hydrolase activity"/>
    <property type="evidence" value="ECO:0007669"/>
    <property type="project" value="TreeGrafter"/>
</dbReference>
<dbReference type="Gene3D" id="3.40.50.1820">
    <property type="entry name" value="alpha/beta hydrolase"/>
    <property type="match status" value="1"/>
</dbReference>
<evidence type="ECO:0000256" key="4">
    <source>
        <dbReference type="RuleBase" id="RU004262"/>
    </source>
</evidence>
<dbReference type="SUPFAM" id="SSF53474">
    <property type="entry name" value="alpha/beta-Hydrolases"/>
    <property type="match status" value="1"/>
</dbReference>
<dbReference type="PRINTS" id="PR00821">
    <property type="entry name" value="TAGLIPASE"/>
</dbReference>
<dbReference type="OrthoDB" id="199913at2759"/>
<feature type="domain" description="Lipase" evidence="6">
    <location>
        <begin position="50"/>
        <end position="314"/>
    </location>
</feature>